<evidence type="ECO:0000256" key="1">
    <source>
        <dbReference type="PROSITE-ProRule" id="PRU00110"/>
    </source>
</evidence>
<organism evidence="4 5">
    <name type="scientific">Oceanihabitans sediminis</name>
    <dbReference type="NCBI Taxonomy" id="1812012"/>
    <lineage>
        <taxon>Bacteria</taxon>
        <taxon>Pseudomonadati</taxon>
        <taxon>Bacteroidota</taxon>
        <taxon>Flavobacteriia</taxon>
        <taxon>Flavobacteriales</taxon>
        <taxon>Flavobacteriaceae</taxon>
        <taxon>Oceanihabitans</taxon>
    </lineage>
</organism>
<evidence type="ECO:0000259" key="3">
    <source>
        <dbReference type="PROSITE" id="PS50894"/>
    </source>
</evidence>
<evidence type="ECO:0000256" key="2">
    <source>
        <dbReference type="SAM" id="Coils"/>
    </source>
</evidence>
<sequence length="136" mass="15797">MFSIIKTKVKIVMNTPNYSFVDLQPLKNEIDGNLKVCKMLIDTFLVDIDVYMNAISTEINYNKLPEIYQVAHKIIPSIRIFSIKKLEPIILQLESELKKEKDLDLINKNIKSSLEIFNQVKMELQNELKLIENAAK</sequence>
<dbReference type="RefSeq" id="WP_113965542.1">
    <property type="nucleotide sequence ID" value="NZ_QNRP01000001.1"/>
</dbReference>
<dbReference type="InterPro" id="IPR008207">
    <property type="entry name" value="Sig_transdc_His_kin_Hpt_dom"/>
</dbReference>
<dbReference type="Gene3D" id="1.20.120.160">
    <property type="entry name" value="HPT domain"/>
    <property type="match status" value="1"/>
</dbReference>
<name>A0A368P4Y5_9FLAO</name>
<dbReference type="EMBL" id="QPIG01000001">
    <property type="protein sequence ID" value="RCU57892.1"/>
    <property type="molecule type" value="Genomic_DNA"/>
</dbReference>
<accession>A0A368P4Y5</accession>
<protein>
    <recommendedName>
        <fullName evidence="3">HPt domain-containing protein</fullName>
    </recommendedName>
</protein>
<evidence type="ECO:0000313" key="5">
    <source>
        <dbReference type="Proteomes" id="UP000252249"/>
    </source>
</evidence>
<gene>
    <name evidence="4" type="ORF">DU428_00415</name>
</gene>
<keyword evidence="1" id="KW-0597">Phosphoprotein</keyword>
<feature type="domain" description="HPt" evidence="3">
    <location>
        <begin position="33"/>
        <end position="131"/>
    </location>
</feature>
<keyword evidence="5" id="KW-1185">Reference proteome</keyword>
<evidence type="ECO:0000313" key="4">
    <source>
        <dbReference type="EMBL" id="RCU57892.1"/>
    </source>
</evidence>
<dbReference type="PROSITE" id="PS50894">
    <property type="entry name" value="HPT"/>
    <property type="match status" value="1"/>
</dbReference>
<dbReference type="AlphaFoldDB" id="A0A368P4Y5"/>
<feature type="coiled-coil region" evidence="2">
    <location>
        <begin position="107"/>
        <end position="134"/>
    </location>
</feature>
<keyword evidence="2" id="KW-0175">Coiled coil</keyword>
<proteinExistence type="predicted"/>
<dbReference type="InterPro" id="IPR036641">
    <property type="entry name" value="HPT_dom_sf"/>
</dbReference>
<dbReference type="GO" id="GO:0000160">
    <property type="term" value="P:phosphorelay signal transduction system"/>
    <property type="evidence" value="ECO:0007669"/>
    <property type="project" value="InterPro"/>
</dbReference>
<dbReference type="Proteomes" id="UP000252249">
    <property type="component" value="Unassembled WGS sequence"/>
</dbReference>
<feature type="modified residue" description="Phosphohistidine" evidence="1">
    <location>
        <position position="72"/>
    </location>
</feature>
<comment type="caution">
    <text evidence="4">The sequence shown here is derived from an EMBL/GenBank/DDBJ whole genome shotgun (WGS) entry which is preliminary data.</text>
</comment>
<dbReference type="GO" id="GO:0004672">
    <property type="term" value="F:protein kinase activity"/>
    <property type="evidence" value="ECO:0007669"/>
    <property type="project" value="UniProtKB-ARBA"/>
</dbReference>
<dbReference type="SUPFAM" id="SSF47226">
    <property type="entry name" value="Histidine-containing phosphotransfer domain, HPT domain"/>
    <property type="match status" value="1"/>
</dbReference>
<reference evidence="4 5" key="1">
    <citation type="submission" date="2018-07" db="EMBL/GenBank/DDBJ databases">
        <title>Oceanihabitans testaceum sp. nov., isolated from marine sediment.</title>
        <authorList>
            <person name="Li C.-M."/>
        </authorList>
    </citation>
    <scope>NUCLEOTIDE SEQUENCE [LARGE SCALE GENOMIC DNA]</scope>
    <source>
        <strain evidence="4 5">S9-10</strain>
    </source>
</reference>